<dbReference type="InterPro" id="IPR005627">
    <property type="entry name" value="CutC-like"/>
</dbReference>
<organism evidence="3 4">
    <name type="scientific">Laetiporus sulphureus 93-53</name>
    <dbReference type="NCBI Taxonomy" id="1314785"/>
    <lineage>
        <taxon>Eukaryota</taxon>
        <taxon>Fungi</taxon>
        <taxon>Dikarya</taxon>
        <taxon>Basidiomycota</taxon>
        <taxon>Agaricomycotina</taxon>
        <taxon>Agaricomycetes</taxon>
        <taxon>Polyporales</taxon>
        <taxon>Laetiporus</taxon>
    </lineage>
</organism>
<sequence>MVLPMSSLRQPERYLAIEVCIDSVESAISAVRGGADRLELCGNLALGGGTTPSLGLFKMIRQATLNVPVMVMIRPRTGDFCYTEDEVNIMIEDIRVFKEEGASGIVFGILTKEGSIDTARTTRLARVASPMQVCFHRAFDMTPNLLTALHDVRTIPHITRILTSGGSPTIDVSTLQTILQAASDSPKGDHRSSPTILPVSGINASTVKPLLDALLPTLSEIHLSAGRWIPSKMEYHRDGMGMGIEDGEWAVWRTSEEHVREVRRIVDSMCTQDAQGMS</sequence>
<name>A0A165FBP8_9APHY</name>
<gene>
    <name evidence="3" type="ORF">LAESUDRAFT_52045</name>
</gene>
<dbReference type="RefSeq" id="XP_040766465.1">
    <property type="nucleotide sequence ID" value="XM_040902785.1"/>
</dbReference>
<dbReference type="Pfam" id="PF03932">
    <property type="entry name" value="CutC"/>
    <property type="match status" value="1"/>
</dbReference>
<dbReference type="EMBL" id="KV427614">
    <property type="protein sequence ID" value="KZT08725.1"/>
    <property type="molecule type" value="Genomic_DNA"/>
</dbReference>
<dbReference type="SUPFAM" id="SSF110395">
    <property type="entry name" value="CutC-like"/>
    <property type="match status" value="1"/>
</dbReference>
<protein>
    <recommendedName>
        <fullName evidence="2">Copper homeostasis protein cutC homolog</fullName>
    </recommendedName>
</protein>
<dbReference type="GO" id="GO:0005507">
    <property type="term" value="F:copper ion binding"/>
    <property type="evidence" value="ECO:0007669"/>
    <property type="project" value="TreeGrafter"/>
</dbReference>
<comment type="similarity">
    <text evidence="1">Belongs to the CutC family.</text>
</comment>
<dbReference type="OrthoDB" id="7392499at2759"/>
<dbReference type="PANTHER" id="PTHR12598:SF0">
    <property type="entry name" value="COPPER HOMEOSTASIS PROTEIN CUTC HOMOLOG"/>
    <property type="match status" value="1"/>
</dbReference>
<evidence type="ECO:0000313" key="3">
    <source>
        <dbReference type="EMBL" id="KZT08725.1"/>
    </source>
</evidence>
<evidence type="ECO:0000256" key="2">
    <source>
        <dbReference type="ARBA" id="ARBA00019014"/>
    </source>
</evidence>
<dbReference type="Gene3D" id="3.20.20.380">
    <property type="entry name" value="Copper homeostasis (CutC) domain"/>
    <property type="match status" value="1"/>
</dbReference>
<dbReference type="PANTHER" id="PTHR12598">
    <property type="entry name" value="COPPER HOMEOSTASIS PROTEIN CUTC"/>
    <property type="match status" value="1"/>
</dbReference>
<proteinExistence type="inferred from homology"/>
<dbReference type="Proteomes" id="UP000076871">
    <property type="component" value="Unassembled WGS sequence"/>
</dbReference>
<reference evidence="3 4" key="1">
    <citation type="journal article" date="2016" name="Mol. Biol. Evol.">
        <title>Comparative Genomics of Early-Diverging Mushroom-Forming Fungi Provides Insights into the Origins of Lignocellulose Decay Capabilities.</title>
        <authorList>
            <person name="Nagy L.G."/>
            <person name="Riley R."/>
            <person name="Tritt A."/>
            <person name="Adam C."/>
            <person name="Daum C."/>
            <person name="Floudas D."/>
            <person name="Sun H."/>
            <person name="Yadav J.S."/>
            <person name="Pangilinan J."/>
            <person name="Larsson K.H."/>
            <person name="Matsuura K."/>
            <person name="Barry K."/>
            <person name="Labutti K."/>
            <person name="Kuo R."/>
            <person name="Ohm R.A."/>
            <person name="Bhattacharya S.S."/>
            <person name="Shirouzu T."/>
            <person name="Yoshinaga Y."/>
            <person name="Martin F.M."/>
            <person name="Grigoriev I.V."/>
            <person name="Hibbett D.S."/>
        </authorList>
    </citation>
    <scope>NUCLEOTIDE SEQUENCE [LARGE SCALE GENOMIC DNA]</scope>
    <source>
        <strain evidence="3 4">93-53</strain>
    </source>
</reference>
<dbReference type="STRING" id="1314785.A0A165FBP8"/>
<dbReference type="HAMAP" id="MF_00795">
    <property type="entry name" value="CutC"/>
    <property type="match status" value="1"/>
</dbReference>
<accession>A0A165FBP8</accession>
<dbReference type="AlphaFoldDB" id="A0A165FBP8"/>
<keyword evidence="4" id="KW-1185">Reference proteome</keyword>
<dbReference type="InParanoid" id="A0A165FBP8"/>
<evidence type="ECO:0000313" key="4">
    <source>
        <dbReference type="Proteomes" id="UP000076871"/>
    </source>
</evidence>
<evidence type="ECO:0000256" key="1">
    <source>
        <dbReference type="ARBA" id="ARBA00007768"/>
    </source>
</evidence>
<dbReference type="InterPro" id="IPR036822">
    <property type="entry name" value="CutC-like_dom_sf"/>
</dbReference>
<dbReference type="GeneID" id="63819816"/>